<feature type="chain" id="PRO_5032712390" description="Subtilase family protein" evidence="5">
    <location>
        <begin position="24"/>
        <end position="960"/>
    </location>
</feature>
<evidence type="ECO:0000313" key="9">
    <source>
        <dbReference type="Proteomes" id="UP000550401"/>
    </source>
</evidence>
<protein>
    <recommendedName>
        <fullName evidence="10">Subtilase family protein</fullName>
    </recommendedName>
</protein>
<dbReference type="SUPFAM" id="SSF52743">
    <property type="entry name" value="Subtilisin-like"/>
    <property type="match status" value="1"/>
</dbReference>
<sequence length="960" mass="100501">MKRLPLSLLATAVTLGLSTPSIAVTPTAGGDTDTLARALGVAAERLLHVSASDETLLDGRELHTVKAIDAATGEPVGQTFSNGAPVDANRLRDEAGANWRMAYGAMTPALLERMQGAAATDRVVVDLWYAVDLPDDGGGPSGGVEVPSAVGGTAGEAAAVANGDKREAVPLDDAFAIPRATGAPAIVPTIVPEREPAKPDDDPAHGARLAAERAERAAAVAAVEAGNQFRIADLRAALAAPRAAMLQRLEASGAKVIYASDIVPSIIVELAPGPAWSVARWSGVAILDDTGGERGPSLDIARPTDNITPINAVGYDGGGVTVAVVEGGRIYPSNPYMTVSQSRDTGLPTADHTTWVGGIIASTHGTHHGMASSSTLISANGDYNTSGSLEAATDWGAARAQVLNHSWGTKNVAANTLNAFDRRLDYIARNSFRLNVHAAGNYGAPNCGQTPPTTVYGVESPGRGYNTLTVGGYNDHNTIGWSDDDRYDCSANGWPIGDGAGGTHVKPEVDAGAVDIVSLAQTTSSTSPLSPGLWGTSFAAPATSGLAADLMEADSQLAGSPVAVRALMMVGALRAAGDRPTIDGTASIYATENGPWWFQGVDASTFPKTYEVYAHEGQRVRFAINWMSNVTLSGSTYSNDNIPADLDLTVYRSDGTTFVTNSNSSYNNFELVDFTAPASDTYKFKITLFNTWSGSATPFAAAARLDGSLLSRGTWWHLNGAPKAQGTFFDIRPDSEYAGWIPYWRGVSLRPAASADYDLELYGASWFLDPVNTTDSFNRPRLALSQYGGGGAVDYILVDGNHWPSTQREFFRVKTYSGSGDYSIVAADGAYYSSGSGGLYGPYSMDANTSLFVADMGFEANSERRITLVPDSGAGSADMGLALYRSNGADSTTWAQGRSQYVASGDAAGAGGQEAIHYRFDGSGSDFLGLAVYNKTQGTTPTFYLRVTPSAIFTDGFDGD</sequence>
<evidence type="ECO:0008006" key="10">
    <source>
        <dbReference type="Google" id="ProtNLM"/>
    </source>
</evidence>
<keyword evidence="1" id="KW-0645">Protease</keyword>
<evidence type="ECO:0000259" key="6">
    <source>
        <dbReference type="Pfam" id="PF00082"/>
    </source>
</evidence>
<dbReference type="Pfam" id="PF00082">
    <property type="entry name" value="Peptidase_S8"/>
    <property type="match status" value="1"/>
</dbReference>
<keyword evidence="2" id="KW-0378">Hydrolase</keyword>
<reference evidence="8 9" key="1">
    <citation type="submission" date="2020-07" db="EMBL/GenBank/DDBJ databases">
        <title>Genomic Encyclopedia of Type Strains, Phase IV (KMG-V): Genome sequencing to study the core and pangenomes of soil and plant-associated prokaryotes.</title>
        <authorList>
            <person name="Whitman W."/>
        </authorList>
    </citation>
    <scope>NUCLEOTIDE SEQUENCE [LARGE SCALE GENOMIC DNA]</scope>
    <source>
        <strain evidence="8 9">RH2WT43</strain>
    </source>
</reference>
<name>A0A839EZV5_9GAMM</name>
<evidence type="ECO:0000313" key="8">
    <source>
        <dbReference type="EMBL" id="MBA8886430.1"/>
    </source>
</evidence>
<evidence type="ECO:0000256" key="5">
    <source>
        <dbReference type="SAM" id="SignalP"/>
    </source>
</evidence>
<accession>A0A839EZV5</accession>
<evidence type="ECO:0000256" key="1">
    <source>
        <dbReference type="ARBA" id="ARBA00022670"/>
    </source>
</evidence>
<dbReference type="InterPro" id="IPR036852">
    <property type="entry name" value="Peptidase_S8/S53_dom_sf"/>
</dbReference>
<comment type="similarity">
    <text evidence="4">Belongs to the peptidase S8 family.</text>
</comment>
<dbReference type="GO" id="GO:0006508">
    <property type="term" value="P:proteolysis"/>
    <property type="evidence" value="ECO:0007669"/>
    <property type="project" value="UniProtKB-KW"/>
</dbReference>
<dbReference type="RefSeq" id="WP_182529512.1">
    <property type="nucleotide sequence ID" value="NZ_JACGXL010000001.1"/>
</dbReference>
<dbReference type="InterPro" id="IPR023828">
    <property type="entry name" value="Peptidase_S8_Ser-AS"/>
</dbReference>
<dbReference type="InterPro" id="IPR007280">
    <property type="entry name" value="Peptidase_C_arc/bac"/>
</dbReference>
<comment type="caution">
    <text evidence="4">Lacks conserved residue(s) required for the propagation of feature annotation.</text>
</comment>
<dbReference type="PROSITE" id="PS51892">
    <property type="entry name" value="SUBTILASE"/>
    <property type="match status" value="1"/>
</dbReference>
<dbReference type="Proteomes" id="UP000550401">
    <property type="component" value="Unassembled WGS sequence"/>
</dbReference>
<keyword evidence="3" id="KW-0720">Serine protease</keyword>
<dbReference type="PROSITE" id="PS00138">
    <property type="entry name" value="SUBTILASE_SER"/>
    <property type="match status" value="1"/>
</dbReference>
<keyword evidence="9" id="KW-1185">Reference proteome</keyword>
<comment type="caution">
    <text evidence="8">The sequence shown here is derived from an EMBL/GenBank/DDBJ whole genome shotgun (WGS) entry which is preliminary data.</text>
</comment>
<gene>
    <name evidence="8" type="ORF">FHW12_000621</name>
</gene>
<feature type="domain" description="Peptidase C-terminal archaeal/bacterial" evidence="7">
    <location>
        <begin position="609"/>
        <end position="686"/>
    </location>
</feature>
<evidence type="ECO:0000259" key="7">
    <source>
        <dbReference type="Pfam" id="PF04151"/>
    </source>
</evidence>
<dbReference type="Gene3D" id="2.60.120.380">
    <property type="match status" value="1"/>
</dbReference>
<organism evidence="8 9">
    <name type="scientific">Dokdonella fugitiva</name>
    <dbReference type="NCBI Taxonomy" id="328517"/>
    <lineage>
        <taxon>Bacteria</taxon>
        <taxon>Pseudomonadati</taxon>
        <taxon>Pseudomonadota</taxon>
        <taxon>Gammaproteobacteria</taxon>
        <taxon>Lysobacterales</taxon>
        <taxon>Rhodanobacteraceae</taxon>
        <taxon>Dokdonella</taxon>
    </lineage>
</organism>
<dbReference type="Gene3D" id="3.40.50.200">
    <property type="entry name" value="Peptidase S8/S53 domain"/>
    <property type="match status" value="1"/>
</dbReference>
<dbReference type="Pfam" id="PF04151">
    <property type="entry name" value="PPC"/>
    <property type="match status" value="1"/>
</dbReference>
<feature type="signal peptide" evidence="5">
    <location>
        <begin position="1"/>
        <end position="23"/>
    </location>
</feature>
<dbReference type="GO" id="GO:0004252">
    <property type="term" value="F:serine-type endopeptidase activity"/>
    <property type="evidence" value="ECO:0007669"/>
    <property type="project" value="InterPro"/>
</dbReference>
<dbReference type="AlphaFoldDB" id="A0A839EZV5"/>
<keyword evidence="5" id="KW-0732">Signal</keyword>
<evidence type="ECO:0000256" key="4">
    <source>
        <dbReference type="PROSITE-ProRule" id="PRU01240"/>
    </source>
</evidence>
<dbReference type="EMBL" id="JACGXL010000001">
    <property type="protein sequence ID" value="MBA8886430.1"/>
    <property type="molecule type" value="Genomic_DNA"/>
</dbReference>
<proteinExistence type="inferred from homology"/>
<dbReference type="InterPro" id="IPR000209">
    <property type="entry name" value="Peptidase_S8/S53_dom"/>
</dbReference>
<evidence type="ECO:0000256" key="2">
    <source>
        <dbReference type="ARBA" id="ARBA00022801"/>
    </source>
</evidence>
<evidence type="ECO:0000256" key="3">
    <source>
        <dbReference type="ARBA" id="ARBA00022825"/>
    </source>
</evidence>
<feature type="domain" description="Peptidase S8/S53" evidence="6">
    <location>
        <begin position="342"/>
        <end position="572"/>
    </location>
</feature>